<dbReference type="GO" id="GO:0019748">
    <property type="term" value="P:secondary metabolic process"/>
    <property type="evidence" value="ECO:0007669"/>
    <property type="project" value="InterPro"/>
</dbReference>
<dbReference type="KEGG" id="sgrg:L0C25_01520"/>
<protein>
    <submittedName>
        <fullName evidence="1">Aminoglycoside phosphotransferase family protein</fullName>
    </submittedName>
</protein>
<gene>
    <name evidence="1" type="ORF">L0C25_01520</name>
</gene>
<keyword evidence="2" id="KW-1185">Reference proteome</keyword>
<dbReference type="EMBL" id="CP094970">
    <property type="protein sequence ID" value="UYM05785.1"/>
    <property type="molecule type" value="Genomic_DNA"/>
</dbReference>
<sequence>MSRGRGSFEVGDAYVLSFNWVAPVRRADGSLAVLKLGVPESEHLYEEAAALRCFAGDGAIRLLDRDLEHGALLLERAEPGTMLRELVPERDDDATDVVIDILRRLHVPPPDGVNLPDVSVHRASFRDHLRYLPCDVPPVPMVERALSLFDDLCASATERVVLHGDLHHDNVLRSEREPWLAIDPHGLVGDPGFEIAPLLYNPDPGRHDDELLALVPARLERLAAGLGVPMDRAVAWAYVGCVLSAVWDAEGGDSDGGRPLDVALMLESHVG</sequence>
<organism evidence="1 2">
    <name type="scientific">Solicola gregarius</name>
    <dbReference type="NCBI Taxonomy" id="2908642"/>
    <lineage>
        <taxon>Bacteria</taxon>
        <taxon>Bacillati</taxon>
        <taxon>Actinomycetota</taxon>
        <taxon>Actinomycetes</taxon>
        <taxon>Propionibacteriales</taxon>
        <taxon>Nocardioidaceae</taxon>
        <taxon>Solicola</taxon>
    </lineage>
</organism>
<name>A0AA46TIB4_9ACTN</name>
<dbReference type="InterPro" id="IPR006748">
    <property type="entry name" value="NH2Glyco/OHUrea_AB-resist_kin"/>
</dbReference>
<dbReference type="Pfam" id="PF04655">
    <property type="entry name" value="APH_6_hur"/>
    <property type="match status" value="1"/>
</dbReference>
<evidence type="ECO:0000313" key="1">
    <source>
        <dbReference type="EMBL" id="UYM05785.1"/>
    </source>
</evidence>
<dbReference type="Proteomes" id="UP001164390">
    <property type="component" value="Chromosome"/>
</dbReference>
<evidence type="ECO:0000313" key="2">
    <source>
        <dbReference type="Proteomes" id="UP001164390"/>
    </source>
</evidence>
<dbReference type="SUPFAM" id="SSF56112">
    <property type="entry name" value="Protein kinase-like (PK-like)"/>
    <property type="match status" value="1"/>
</dbReference>
<dbReference type="InterPro" id="IPR011009">
    <property type="entry name" value="Kinase-like_dom_sf"/>
</dbReference>
<dbReference type="RefSeq" id="WP_271634610.1">
    <property type="nucleotide sequence ID" value="NZ_CP094970.1"/>
</dbReference>
<dbReference type="Gene3D" id="3.90.1200.10">
    <property type="match status" value="1"/>
</dbReference>
<reference evidence="1" key="1">
    <citation type="submission" date="2022-01" db="EMBL/GenBank/DDBJ databases">
        <title>Nocardioidaceae gen. sp. A5X3R13.</title>
        <authorList>
            <person name="Lopez Marin M.A."/>
            <person name="Uhlik O."/>
        </authorList>
    </citation>
    <scope>NUCLEOTIDE SEQUENCE</scope>
    <source>
        <strain evidence="1">A5X3R13</strain>
    </source>
</reference>
<dbReference type="GO" id="GO:0016773">
    <property type="term" value="F:phosphotransferase activity, alcohol group as acceptor"/>
    <property type="evidence" value="ECO:0007669"/>
    <property type="project" value="InterPro"/>
</dbReference>
<dbReference type="AlphaFoldDB" id="A0AA46TIB4"/>
<accession>A0AA46TIB4</accession>
<proteinExistence type="predicted"/>